<dbReference type="GO" id="GO:0016491">
    <property type="term" value="F:oxidoreductase activity"/>
    <property type="evidence" value="ECO:0007669"/>
    <property type="project" value="UniProtKB-KW"/>
</dbReference>
<dbReference type="Proteomes" id="UP000000390">
    <property type="component" value="Plasmid 2"/>
</dbReference>
<dbReference type="PANTHER" id="PTHR11908">
    <property type="entry name" value="XANTHINE DEHYDROGENASE"/>
    <property type="match status" value="1"/>
</dbReference>
<dbReference type="InterPro" id="IPR008274">
    <property type="entry name" value="AldOxase/xan_DH_MoCoBD1"/>
</dbReference>
<dbReference type="Proteomes" id="UP000011645">
    <property type="component" value="Unassembled WGS sequence"/>
</dbReference>
<reference evidence="4 6" key="1">
    <citation type="journal article" date="2010" name="J. Bacteriol.">
        <title>Complete genome sequence of Halalkalicoccus jeotgali B3(T), an extremely halophilic archaeon.</title>
        <authorList>
            <person name="Roh S.W."/>
            <person name="Nam Y.D."/>
            <person name="Nam S.H."/>
            <person name="Choi S.H."/>
            <person name="Park H.S."/>
            <person name="Bae J.W."/>
        </authorList>
    </citation>
    <scope>NUCLEOTIDE SEQUENCE [LARGE SCALE GENOMIC DNA]</scope>
    <source>
        <strain evidence="4">B3</strain>
        <strain evidence="6">DSM 18796 / CECT 7217 / JCM 14584 / KCTC 4019 / B3</strain>
        <plasmid evidence="6">2</plasmid>
    </source>
</reference>
<organism evidence="4 6">
    <name type="scientific">Halalkalicoccus jeotgali (strain DSM 18796 / CECT 7217 / JCM 14584 / KCTC 4019 / B3)</name>
    <dbReference type="NCBI Taxonomy" id="795797"/>
    <lineage>
        <taxon>Archaea</taxon>
        <taxon>Methanobacteriati</taxon>
        <taxon>Methanobacteriota</taxon>
        <taxon>Stenosarchaea group</taxon>
        <taxon>Halobacteria</taxon>
        <taxon>Halobacteriales</taxon>
        <taxon>Halococcaceae</taxon>
        <taxon>Halalkalicoccus</taxon>
    </lineage>
</organism>
<dbReference type="EMBL" id="AOHV01000003">
    <property type="protein sequence ID" value="ELY41558.1"/>
    <property type="molecule type" value="Genomic_DNA"/>
</dbReference>
<dbReference type="SUPFAM" id="SSF54665">
    <property type="entry name" value="CO dehydrogenase molybdoprotein N-domain-like"/>
    <property type="match status" value="1"/>
</dbReference>
<dbReference type="KEGG" id="hje:HacjB3_18673"/>
<dbReference type="SMART" id="SM01008">
    <property type="entry name" value="Ald_Xan_dh_C"/>
    <property type="match status" value="1"/>
</dbReference>
<sequence>MTFETIDARNIPPSELIGSAIQRREDPHLLTGESEYTDDIQYDGEVHLGLLGSRYGHARIESITTTDAAMMDGVLGVYTWKDIQKSDAPGYMRVDNPTEGSAESDTDTGAVAPEHPLLADTKVTYQGQPVAAVVAEDRYTVRDALESIAVDYERLDAIIDPRDALSEDVPQIHETNGENLAFEWETGDEDAAEATLATADNVVTVDFEINRVIPTAMEPRTAVAQYHSSDDELAVELSTQNPHQVRADLSATLGTPEKQIRVRPPDVGGGFGAKLFPYTGHLLAGWCARRLERPVKWVAPRTEDFQSMIHSRHHIVHAQAAVDDDGTIRGFQADTTVPVGGFLVPNGSGVPTNLGVMANGQYDIPAAYVQTRGAFTNTAPLSAYRGAGRPEATYFIERLVETVARKIDVDPADLRRKNFIPPEAFPFETGLGRTYDSGEYDETLTTALGTVDYETFRERQQRDREEGRYRGIGLSCYVEACGAAPGLHESGAVHVEPSGRVVVKTGTAEIGTGHRTGYTQIVADELGVLFNDVEIIEGDTAEIAEGNGTAGSRAMPVGGSALKQSAEEIVEKGREIVANQLEASKADIEFADGEFFISGIPTRTLTIQEVAEIAHDESGTLPDGMDPGLAATTDFDPPNYTFPFGTHVAVVEVDPDSGEIDLERYVAVDDVGTQINPKIIEGQIHGGVAQGIGQALYEEAIYDDNGNLLTGSMQDYAIPKAEHLPDIEWYSTVTPSPYNPLGVKGVGEAGAIAAPPAIVNAVIDAIEPFDVDTIDMPLTPETIWTAIQRECE</sequence>
<dbReference type="GO" id="GO:0005506">
    <property type="term" value="F:iron ion binding"/>
    <property type="evidence" value="ECO:0007669"/>
    <property type="project" value="InterPro"/>
</dbReference>
<keyword evidence="7" id="KW-1185">Reference proteome</keyword>
<evidence type="ECO:0000313" key="7">
    <source>
        <dbReference type="Proteomes" id="UP000011645"/>
    </source>
</evidence>
<protein>
    <submittedName>
        <fullName evidence="4">Aldehyde oxidase and xanthine dehydrogenase molybdopterin binding protein</fullName>
    </submittedName>
</protein>
<keyword evidence="4" id="KW-0614">Plasmid</keyword>
<keyword evidence="2" id="KW-0560">Oxidoreductase</keyword>
<keyword evidence="1" id="KW-0500">Molybdenum</keyword>
<reference evidence="5 7" key="2">
    <citation type="journal article" date="2014" name="PLoS Genet.">
        <title>Phylogenetically driven sequencing of extremely halophilic archaea reveals strategies for static and dynamic osmo-response.</title>
        <authorList>
            <person name="Becker E.A."/>
            <person name="Seitzer P.M."/>
            <person name="Tritt A."/>
            <person name="Larsen D."/>
            <person name="Krusor M."/>
            <person name="Yao A.I."/>
            <person name="Wu D."/>
            <person name="Madern D."/>
            <person name="Eisen J.A."/>
            <person name="Darling A.E."/>
            <person name="Facciotti M.T."/>
        </authorList>
    </citation>
    <scope>NUCLEOTIDE SEQUENCE [LARGE SCALE GENOMIC DNA]</scope>
    <source>
        <strain evidence="5">B3</strain>
        <strain evidence="7">DSM 18796 / CECT 7217 / JCM 14584 / KCTC 4019 / B3</strain>
    </source>
</reference>
<evidence type="ECO:0000256" key="1">
    <source>
        <dbReference type="ARBA" id="ARBA00022505"/>
    </source>
</evidence>
<proteinExistence type="predicted"/>
<dbReference type="InterPro" id="IPR036856">
    <property type="entry name" value="Ald_Oxase/Xan_DH_a/b_sf"/>
</dbReference>
<evidence type="ECO:0000313" key="5">
    <source>
        <dbReference type="EMBL" id="ELY41558.1"/>
    </source>
</evidence>
<dbReference type="Pfam" id="PF01315">
    <property type="entry name" value="Ald_Xan_dh_C"/>
    <property type="match status" value="1"/>
</dbReference>
<dbReference type="InterPro" id="IPR000674">
    <property type="entry name" value="Ald_Oxase/Xan_DH_a/b"/>
</dbReference>
<dbReference type="GeneID" id="9421521"/>
<dbReference type="SUPFAM" id="SSF56003">
    <property type="entry name" value="Molybdenum cofactor-binding domain"/>
    <property type="match status" value="1"/>
</dbReference>
<evidence type="ECO:0000313" key="4">
    <source>
        <dbReference type="EMBL" id="ADJ17074.1"/>
    </source>
</evidence>
<dbReference type="InterPro" id="IPR016208">
    <property type="entry name" value="Ald_Oxase/xanthine_DH-like"/>
</dbReference>
<feature type="domain" description="Aldehyde oxidase/xanthine dehydrogenase a/b hammerhead" evidence="3">
    <location>
        <begin position="31"/>
        <end position="156"/>
    </location>
</feature>
<dbReference type="InterPro" id="IPR046867">
    <property type="entry name" value="AldOxase/xan_DH_MoCoBD2"/>
</dbReference>
<gene>
    <name evidence="4" type="ordered locus">HacjB3_18673</name>
    <name evidence="5" type="ORF">C497_00745</name>
</gene>
<dbReference type="Gene3D" id="3.30.365.10">
    <property type="entry name" value="Aldehyde oxidase/xanthine dehydrogenase, molybdopterin binding domain"/>
    <property type="match status" value="4"/>
</dbReference>
<dbReference type="PANTHER" id="PTHR11908:SF132">
    <property type="entry name" value="ALDEHYDE OXIDASE 1-RELATED"/>
    <property type="match status" value="1"/>
</dbReference>
<evidence type="ECO:0000256" key="2">
    <source>
        <dbReference type="ARBA" id="ARBA00023002"/>
    </source>
</evidence>
<dbReference type="EMBL" id="CP002064">
    <property type="protein sequence ID" value="ADJ17074.1"/>
    <property type="molecule type" value="Genomic_DNA"/>
</dbReference>
<name>D8JCG7_HALJB</name>
<evidence type="ECO:0000259" key="3">
    <source>
        <dbReference type="SMART" id="SM01008"/>
    </source>
</evidence>
<dbReference type="Pfam" id="PF02738">
    <property type="entry name" value="MoCoBD_1"/>
    <property type="match status" value="1"/>
</dbReference>
<geneLocation type="plasmid" evidence="4 6">
    <name>2</name>
</geneLocation>
<dbReference type="Pfam" id="PF20256">
    <property type="entry name" value="MoCoBD_2"/>
    <property type="match status" value="1"/>
</dbReference>
<dbReference type="HOGENOM" id="CLU_001681_2_0_2"/>
<dbReference type="OrthoDB" id="57164at2157"/>
<evidence type="ECO:0000313" key="6">
    <source>
        <dbReference type="Proteomes" id="UP000000390"/>
    </source>
</evidence>
<dbReference type="PATRIC" id="fig|795797.18.peg.3621"/>
<accession>D8JCG7</accession>
<dbReference type="InterPro" id="IPR037165">
    <property type="entry name" value="AldOxase/xan_DH_Mopterin-bd_sf"/>
</dbReference>
<dbReference type="eggNOG" id="arCOG01167">
    <property type="taxonomic scope" value="Archaea"/>
</dbReference>
<dbReference type="RefSeq" id="WP_008413738.1">
    <property type="nucleotide sequence ID" value="NC_014299.1"/>
</dbReference>
<dbReference type="AlphaFoldDB" id="D8JCG7"/>
<dbReference type="Gene3D" id="3.90.1170.50">
    <property type="entry name" value="Aldehyde oxidase/xanthine dehydrogenase, a/b hammerhead"/>
    <property type="match status" value="1"/>
</dbReference>